<dbReference type="GO" id="GO:0005858">
    <property type="term" value="C:axonemal dynein complex"/>
    <property type="evidence" value="ECO:0007669"/>
    <property type="project" value="TreeGrafter"/>
</dbReference>
<proteinExistence type="predicted"/>
<dbReference type="GO" id="GO:0051959">
    <property type="term" value="F:dynein light intermediate chain binding"/>
    <property type="evidence" value="ECO:0007669"/>
    <property type="project" value="InterPro"/>
</dbReference>
<dbReference type="PANTHER" id="PTHR46532">
    <property type="entry name" value="MALE FERTILITY FACTOR KL5"/>
    <property type="match status" value="1"/>
</dbReference>
<organism evidence="2 3">
    <name type="scientific">Eleutherodactylus coqui</name>
    <name type="common">Puerto Rican coqui</name>
    <dbReference type="NCBI Taxonomy" id="57060"/>
    <lineage>
        <taxon>Eukaryota</taxon>
        <taxon>Metazoa</taxon>
        <taxon>Chordata</taxon>
        <taxon>Craniata</taxon>
        <taxon>Vertebrata</taxon>
        <taxon>Euteleostomi</taxon>
        <taxon>Amphibia</taxon>
        <taxon>Batrachia</taxon>
        <taxon>Anura</taxon>
        <taxon>Neobatrachia</taxon>
        <taxon>Hyloidea</taxon>
        <taxon>Eleutherodactylidae</taxon>
        <taxon>Eleutherodactylinae</taxon>
        <taxon>Eleutherodactylus</taxon>
        <taxon>Eleutherodactylus</taxon>
    </lineage>
</organism>
<comment type="caution">
    <text evidence="2">The sequence shown here is derived from an EMBL/GenBank/DDBJ whole genome shotgun (WGS) entry which is preliminary data.</text>
</comment>
<dbReference type="GO" id="GO:0045505">
    <property type="term" value="F:dynein intermediate chain binding"/>
    <property type="evidence" value="ECO:0007669"/>
    <property type="project" value="InterPro"/>
</dbReference>
<dbReference type="Pfam" id="PF08385">
    <property type="entry name" value="DHC_N1"/>
    <property type="match status" value="1"/>
</dbReference>
<protein>
    <recommendedName>
        <fullName evidence="1">Dynein heavy chain tail domain-containing protein</fullName>
    </recommendedName>
</protein>
<dbReference type="InterPro" id="IPR013594">
    <property type="entry name" value="Dynein_heavy_tail"/>
</dbReference>
<dbReference type="InterPro" id="IPR026983">
    <property type="entry name" value="DHC"/>
</dbReference>
<dbReference type="PANTHER" id="PTHR46532:SF13">
    <property type="entry name" value="CYTOPLASMIC DYNEIN 1 HEAVY CHAIN 1"/>
    <property type="match status" value="1"/>
</dbReference>
<name>A0A8J6C1N0_ELECQ</name>
<reference evidence="2" key="1">
    <citation type="thesis" date="2020" institute="ProQuest LLC" country="789 East Eisenhower Parkway, Ann Arbor, MI, USA">
        <title>Comparative Genomics and Chromosome Evolution.</title>
        <authorList>
            <person name="Mudd A.B."/>
        </authorList>
    </citation>
    <scope>NUCLEOTIDE SEQUENCE</scope>
    <source>
        <strain evidence="2">HN-11 Male</strain>
        <tissue evidence="2">Kidney and liver</tissue>
    </source>
</reference>
<evidence type="ECO:0000313" key="2">
    <source>
        <dbReference type="EMBL" id="KAG9460207.1"/>
    </source>
</evidence>
<sequence length="86" mass="10045">MAAVLMEFELLYYRGWCKCVEMAKSGLHASLLVRHPDAKELYVNLDPLILDVLYETRYLHKMGFEVPDVVHSIATREQQIKTHQIK</sequence>
<dbReference type="Proteomes" id="UP000770717">
    <property type="component" value="Unassembled WGS sequence"/>
</dbReference>
<evidence type="ECO:0000313" key="3">
    <source>
        <dbReference type="Proteomes" id="UP000770717"/>
    </source>
</evidence>
<dbReference type="GO" id="GO:0007018">
    <property type="term" value="P:microtubule-based movement"/>
    <property type="evidence" value="ECO:0007669"/>
    <property type="project" value="InterPro"/>
</dbReference>
<evidence type="ECO:0000259" key="1">
    <source>
        <dbReference type="Pfam" id="PF08385"/>
    </source>
</evidence>
<accession>A0A8J6C1N0</accession>
<dbReference type="EMBL" id="WNTK01099194">
    <property type="protein sequence ID" value="KAG9460207.1"/>
    <property type="molecule type" value="Genomic_DNA"/>
</dbReference>
<dbReference type="AlphaFoldDB" id="A0A8J6C1N0"/>
<dbReference type="OrthoDB" id="286107at2759"/>
<gene>
    <name evidence="2" type="ORF">GDO78_023311</name>
</gene>
<feature type="domain" description="Dynein heavy chain tail" evidence="1">
    <location>
        <begin position="1"/>
        <end position="84"/>
    </location>
</feature>
<keyword evidence="3" id="KW-1185">Reference proteome</keyword>